<sequence length="130" mass="15221">MNYQKPALIQNVTYHSINSTHKKKKKKKNILILVQIKVEKETENKTRHTQTMPAIIVYHLIESHSDPSGMYMVDSIKTHGVFVFQISYIFVTCFQIAEYIFQKHLSTRSIKHICIYISISFKGKCNFLII</sequence>
<organism evidence="2 3">
    <name type="scientific">Trema orientale</name>
    <name type="common">Charcoal tree</name>
    <name type="synonym">Celtis orientalis</name>
    <dbReference type="NCBI Taxonomy" id="63057"/>
    <lineage>
        <taxon>Eukaryota</taxon>
        <taxon>Viridiplantae</taxon>
        <taxon>Streptophyta</taxon>
        <taxon>Embryophyta</taxon>
        <taxon>Tracheophyta</taxon>
        <taxon>Spermatophyta</taxon>
        <taxon>Magnoliopsida</taxon>
        <taxon>eudicotyledons</taxon>
        <taxon>Gunneridae</taxon>
        <taxon>Pentapetalae</taxon>
        <taxon>rosids</taxon>
        <taxon>fabids</taxon>
        <taxon>Rosales</taxon>
        <taxon>Cannabaceae</taxon>
        <taxon>Trema</taxon>
    </lineage>
</organism>
<evidence type="ECO:0000256" key="1">
    <source>
        <dbReference type="SAM" id="Phobius"/>
    </source>
</evidence>
<keyword evidence="1" id="KW-1133">Transmembrane helix</keyword>
<dbReference type="AlphaFoldDB" id="A0A2P5EMX0"/>
<keyword evidence="1" id="KW-0812">Transmembrane</keyword>
<keyword evidence="3" id="KW-1185">Reference proteome</keyword>
<protein>
    <submittedName>
        <fullName evidence="2">Uncharacterized protein</fullName>
    </submittedName>
</protein>
<evidence type="ECO:0000313" key="2">
    <source>
        <dbReference type="EMBL" id="PON86815.1"/>
    </source>
</evidence>
<reference evidence="3" key="1">
    <citation type="submission" date="2016-06" db="EMBL/GenBank/DDBJ databases">
        <title>Parallel loss of symbiosis genes in relatives of nitrogen-fixing non-legume Parasponia.</title>
        <authorList>
            <person name="Van Velzen R."/>
            <person name="Holmer R."/>
            <person name="Bu F."/>
            <person name="Rutten L."/>
            <person name="Van Zeijl A."/>
            <person name="Liu W."/>
            <person name="Santuari L."/>
            <person name="Cao Q."/>
            <person name="Sharma T."/>
            <person name="Shen D."/>
            <person name="Roswanjaya Y."/>
            <person name="Wardhani T."/>
            <person name="Kalhor M.S."/>
            <person name="Jansen J."/>
            <person name="Van den Hoogen J."/>
            <person name="Gungor B."/>
            <person name="Hartog M."/>
            <person name="Hontelez J."/>
            <person name="Verver J."/>
            <person name="Yang W.-C."/>
            <person name="Schijlen E."/>
            <person name="Repin R."/>
            <person name="Schilthuizen M."/>
            <person name="Schranz E."/>
            <person name="Heidstra R."/>
            <person name="Miyata K."/>
            <person name="Fedorova E."/>
            <person name="Kohlen W."/>
            <person name="Bisseling T."/>
            <person name="Smit S."/>
            <person name="Geurts R."/>
        </authorList>
    </citation>
    <scope>NUCLEOTIDE SEQUENCE [LARGE SCALE GENOMIC DNA]</scope>
    <source>
        <strain evidence="3">cv. RG33-2</strain>
    </source>
</reference>
<feature type="transmembrane region" description="Helical" evidence="1">
    <location>
        <begin position="80"/>
        <end position="101"/>
    </location>
</feature>
<dbReference type="Proteomes" id="UP000237000">
    <property type="component" value="Unassembled WGS sequence"/>
</dbReference>
<evidence type="ECO:0000313" key="3">
    <source>
        <dbReference type="Proteomes" id="UP000237000"/>
    </source>
</evidence>
<dbReference type="InParanoid" id="A0A2P5EMX0"/>
<name>A0A2P5EMX0_TREOI</name>
<dbReference type="EMBL" id="JXTC01000125">
    <property type="protein sequence ID" value="PON86815.1"/>
    <property type="molecule type" value="Genomic_DNA"/>
</dbReference>
<gene>
    <name evidence="2" type="ORF">TorRG33x02_173410</name>
</gene>
<keyword evidence="1" id="KW-0472">Membrane</keyword>
<accession>A0A2P5EMX0</accession>
<comment type="caution">
    <text evidence="2">The sequence shown here is derived from an EMBL/GenBank/DDBJ whole genome shotgun (WGS) entry which is preliminary data.</text>
</comment>
<proteinExistence type="predicted"/>